<sequence length="443" mass="49235">MGKSFQYAQTLRELARTIVGDGDPAPLDAFWDEHKMAEQDNESSTQDAQPLEGYQKTRGLSTTSLQTPSTNSALPPHHPALAMSQLLRAFGPLIFPLVRAALLQKRILMLGEAPVETTCNYVYAVSIFSSISRSVAANVPGSDRSNLYLRPLFNVGVSDIPTLEHLEGSWIACTTDDVLASKPHLFDMLVILPSSSMLQKHTNKTYPKIIHSSPELSKQFPKQGLRATQRDARRATALKTSLQSLPSGAAYDTTDRYQSTDDNASTTTTSSVNTVFDHKEAVEPTPWSVIAYTSLIWWVSAGDRRSGLMEAEELANEQDEALLRDSLAEEGTTKEVAIVAYFHRLSSLVFEVLGGAIRRHENRYRDEHDEEQEGVRDEQALLLTKDNSDDNVVEVTAEDIGAMGLDIWSEADRKFVEEMVRLWWNREATVRGGSIECCGVRIM</sequence>
<feature type="domain" description="DUF4484" evidence="2">
    <location>
        <begin position="282"/>
        <end position="442"/>
    </location>
</feature>
<dbReference type="Proteomes" id="UP001345013">
    <property type="component" value="Unassembled WGS sequence"/>
</dbReference>
<protein>
    <recommendedName>
        <fullName evidence="2">DUF4484 domain-containing protein</fullName>
    </recommendedName>
</protein>
<feature type="region of interest" description="Disordered" evidence="1">
    <location>
        <begin position="247"/>
        <end position="269"/>
    </location>
</feature>
<name>A0ABR0KGL8_9EURO</name>
<dbReference type="PANTHER" id="PTHR28153:SF1">
    <property type="entry name" value="DUF4484 DOMAIN-CONTAINING PROTEIN"/>
    <property type="match status" value="1"/>
</dbReference>
<comment type="caution">
    <text evidence="3">The sequence shown here is derived from an EMBL/GenBank/DDBJ whole genome shotgun (WGS) entry which is preliminary data.</text>
</comment>
<keyword evidence="4" id="KW-1185">Reference proteome</keyword>
<feature type="compositionally biased region" description="Low complexity" evidence="1">
    <location>
        <begin position="260"/>
        <end position="269"/>
    </location>
</feature>
<proteinExistence type="predicted"/>
<dbReference type="InterPro" id="IPR053056">
    <property type="entry name" value="Lipid_Metab_Assoc_Protein"/>
</dbReference>
<dbReference type="PANTHER" id="PTHR28153">
    <property type="entry name" value="PROTEIN, PUTATIVE-RELATED"/>
    <property type="match status" value="1"/>
</dbReference>
<organism evidence="3 4">
    <name type="scientific">Lithohypha guttulata</name>
    <dbReference type="NCBI Taxonomy" id="1690604"/>
    <lineage>
        <taxon>Eukaryota</taxon>
        <taxon>Fungi</taxon>
        <taxon>Dikarya</taxon>
        <taxon>Ascomycota</taxon>
        <taxon>Pezizomycotina</taxon>
        <taxon>Eurotiomycetes</taxon>
        <taxon>Chaetothyriomycetidae</taxon>
        <taxon>Chaetothyriales</taxon>
        <taxon>Trichomeriaceae</taxon>
        <taxon>Lithohypha</taxon>
    </lineage>
</organism>
<evidence type="ECO:0000259" key="2">
    <source>
        <dbReference type="Pfam" id="PF14831"/>
    </source>
</evidence>
<dbReference type="EMBL" id="JAVRRG010000025">
    <property type="protein sequence ID" value="KAK5095897.1"/>
    <property type="molecule type" value="Genomic_DNA"/>
</dbReference>
<dbReference type="Pfam" id="PF14831">
    <property type="entry name" value="DUF4484"/>
    <property type="match status" value="1"/>
</dbReference>
<evidence type="ECO:0000313" key="4">
    <source>
        <dbReference type="Proteomes" id="UP001345013"/>
    </source>
</evidence>
<reference evidence="3 4" key="1">
    <citation type="submission" date="2023-08" db="EMBL/GenBank/DDBJ databases">
        <title>Black Yeasts Isolated from many extreme environments.</title>
        <authorList>
            <person name="Coleine C."/>
            <person name="Stajich J.E."/>
            <person name="Selbmann L."/>
        </authorList>
    </citation>
    <scope>NUCLEOTIDE SEQUENCE [LARGE SCALE GENOMIC DNA]</scope>
    <source>
        <strain evidence="3 4">CCFEE 5885</strain>
    </source>
</reference>
<dbReference type="InterPro" id="IPR018626">
    <property type="entry name" value="LCHN/Anr2"/>
</dbReference>
<gene>
    <name evidence="3" type="ORF">LTR24_002861</name>
</gene>
<dbReference type="Pfam" id="PF09804">
    <property type="entry name" value="DENND11"/>
    <property type="match status" value="1"/>
</dbReference>
<accession>A0ABR0KGL8</accession>
<evidence type="ECO:0000256" key="1">
    <source>
        <dbReference type="SAM" id="MobiDB-lite"/>
    </source>
</evidence>
<evidence type="ECO:0000313" key="3">
    <source>
        <dbReference type="EMBL" id="KAK5095897.1"/>
    </source>
</evidence>
<dbReference type="InterPro" id="IPR028115">
    <property type="entry name" value="DUF4484"/>
</dbReference>